<evidence type="ECO:0000259" key="2">
    <source>
        <dbReference type="PROSITE" id="PS50090"/>
    </source>
</evidence>
<name>A0A4P9WEE3_9FUNG</name>
<dbReference type="SUPFAM" id="SSF46689">
    <property type="entry name" value="Homeodomain-like"/>
    <property type="match status" value="2"/>
</dbReference>
<evidence type="ECO:0000313" key="3">
    <source>
        <dbReference type="EMBL" id="RKO88756.1"/>
    </source>
</evidence>
<keyword evidence="4" id="KW-1185">Reference proteome</keyword>
<dbReference type="SMART" id="SM00717">
    <property type="entry name" value="SANT"/>
    <property type="match status" value="2"/>
</dbReference>
<accession>A0A4P9WEE3</accession>
<feature type="domain" description="Myb-like" evidence="2">
    <location>
        <begin position="211"/>
        <end position="268"/>
    </location>
</feature>
<dbReference type="PROSITE" id="PS50090">
    <property type="entry name" value="MYB_LIKE"/>
    <property type="match status" value="1"/>
</dbReference>
<evidence type="ECO:0000256" key="1">
    <source>
        <dbReference type="SAM" id="MobiDB-lite"/>
    </source>
</evidence>
<dbReference type="CDD" id="cd11660">
    <property type="entry name" value="SANT_TRF"/>
    <property type="match status" value="2"/>
</dbReference>
<reference evidence="4" key="1">
    <citation type="journal article" date="2018" name="Nat. Microbiol.">
        <title>Leveraging single-cell genomics to expand the fungal tree of life.</title>
        <authorList>
            <person name="Ahrendt S.R."/>
            <person name="Quandt C.A."/>
            <person name="Ciobanu D."/>
            <person name="Clum A."/>
            <person name="Salamov A."/>
            <person name="Andreopoulos B."/>
            <person name="Cheng J.F."/>
            <person name="Woyke T."/>
            <person name="Pelin A."/>
            <person name="Henrissat B."/>
            <person name="Reynolds N.K."/>
            <person name="Benny G.L."/>
            <person name="Smith M.E."/>
            <person name="James T.Y."/>
            <person name="Grigoriev I.V."/>
        </authorList>
    </citation>
    <scope>NUCLEOTIDE SEQUENCE [LARGE SCALE GENOMIC DNA]</scope>
</reference>
<feature type="compositionally biased region" description="Pro residues" evidence="1">
    <location>
        <begin position="395"/>
        <end position="432"/>
    </location>
</feature>
<feature type="compositionally biased region" description="Basic and acidic residues" evidence="1">
    <location>
        <begin position="362"/>
        <end position="379"/>
    </location>
</feature>
<feature type="compositionally biased region" description="Acidic residues" evidence="1">
    <location>
        <begin position="571"/>
        <end position="586"/>
    </location>
</feature>
<feature type="compositionally biased region" description="Basic and acidic residues" evidence="1">
    <location>
        <begin position="153"/>
        <end position="174"/>
    </location>
</feature>
<feature type="compositionally biased region" description="Low complexity" evidence="1">
    <location>
        <begin position="521"/>
        <end position="534"/>
    </location>
</feature>
<protein>
    <recommendedName>
        <fullName evidence="2">Myb-like domain-containing protein</fullName>
    </recommendedName>
</protein>
<feature type="compositionally biased region" description="Acidic residues" evidence="1">
    <location>
        <begin position="90"/>
        <end position="115"/>
    </location>
</feature>
<dbReference type="Gene3D" id="1.10.246.220">
    <property type="match status" value="2"/>
</dbReference>
<dbReference type="PANTHER" id="PTHR46993">
    <property type="entry name" value="MYB TRANSCRIPTION FACTOR"/>
    <property type="match status" value="1"/>
</dbReference>
<sequence length="751" mass="82645">LFFVDSKMRERESFTRPLPLPRKEQQRIVKELEDQWNEIEPYEKDPSAFPWSNIERCIKRLAGPLVKDVAPTRLDPWELLKLYGYKANDGDSDDGEDSQEEEEEDAFENDDEDRELDGGREERSSLSEAEEFLEDDYERDEEDALGGVERDEEDAHRDDAETPDSGHRNREPARRLPWARNVQPGASSSSRRNHYVLSHRSHPYQVGSSSPSRRTRNSWSDEELSALEEGMKQFHCIYNRWAGIRAKYPDILGTRTPVDLKDKARNENLRRRKIGADLVIDALTLTLVKNNTPTSRLTIMPKAAKVSKASLPSAEKHARAARKSPAATAGPRAPPNPHLVHTEQSPPIAETTEPTPTQGDTEENRPLAEDADAESRGDDSAGGSRPADQGSPTSALPPQPPPHPPPLPPLPPQHPPPQHPPQHPPHPPPPGGPFWQWYWARITANPATRVAPTLMPGHPDEDHYWAEFVRAIVARFDGDVRAPLPFPAPESHNVYHEIIYRQIGTLHELFVATTMQPARMAGSQPQGAGGSAQPLSAMRGQPSAPLNGHAQESAERERAAASPQQRQAEGPEAESDGLEEELDEAGEAERGERGDPNGGSARPRRQWSPAELHALEQGMIEFQGYGRWKDIRARFGDVLGCRTAVNLKDKARNERHRRTREGLDLGVFVTVSGLGGEGARRYRRAGSPSLELGAPPGPDERIEPTETMQAVIGGEGPVASGVVAPVSVVAPDEGGPVAETGEGGIAVSHGV</sequence>
<feature type="compositionally biased region" description="Low complexity" evidence="1">
    <location>
        <begin position="346"/>
        <end position="357"/>
    </location>
</feature>
<dbReference type="EMBL" id="KZ996502">
    <property type="protein sequence ID" value="RKO88756.1"/>
    <property type="molecule type" value="Genomic_DNA"/>
</dbReference>
<evidence type="ECO:0000313" key="4">
    <source>
        <dbReference type="Proteomes" id="UP000269721"/>
    </source>
</evidence>
<feature type="compositionally biased region" description="Low complexity" evidence="1">
    <location>
        <begin position="560"/>
        <end position="570"/>
    </location>
</feature>
<dbReference type="AlphaFoldDB" id="A0A4P9WEE3"/>
<organism evidence="3 4">
    <name type="scientific">Blyttiomyces helicus</name>
    <dbReference type="NCBI Taxonomy" id="388810"/>
    <lineage>
        <taxon>Eukaryota</taxon>
        <taxon>Fungi</taxon>
        <taxon>Fungi incertae sedis</taxon>
        <taxon>Chytridiomycota</taxon>
        <taxon>Chytridiomycota incertae sedis</taxon>
        <taxon>Chytridiomycetes</taxon>
        <taxon>Chytridiomycetes incertae sedis</taxon>
        <taxon>Blyttiomyces</taxon>
    </lineage>
</organism>
<feature type="non-terminal residue" evidence="3">
    <location>
        <position position="1"/>
    </location>
</feature>
<feature type="region of interest" description="Disordered" evidence="1">
    <location>
        <begin position="86"/>
        <end position="193"/>
    </location>
</feature>
<dbReference type="PANTHER" id="PTHR46993:SF6">
    <property type="entry name" value="MYB TRANSCRIPTION FACTOR"/>
    <property type="match status" value="1"/>
</dbReference>
<proteinExistence type="predicted"/>
<gene>
    <name evidence="3" type="ORF">BDK51DRAFT_26806</name>
</gene>
<dbReference type="OrthoDB" id="3366990at2759"/>
<feature type="compositionally biased region" description="Basic and acidic residues" evidence="1">
    <location>
        <begin position="116"/>
        <end position="125"/>
    </location>
</feature>
<feature type="region of interest" description="Disordered" evidence="1">
    <location>
        <begin position="520"/>
        <end position="606"/>
    </location>
</feature>
<feature type="compositionally biased region" description="Acidic residues" evidence="1">
    <location>
        <begin position="128"/>
        <end position="144"/>
    </location>
</feature>
<feature type="region of interest" description="Disordered" evidence="1">
    <location>
        <begin position="304"/>
        <end position="432"/>
    </location>
</feature>
<dbReference type="InterPro" id="IPR009057">
    <property type="entry name" value="Homeodomain-like_sf"/>
</dbReference>
<dbReference type="InterPro" id="IPR001005">
    <property type="entry name" value="SANT/Myb"/>
</dbReference>
<dbReference type="Proteomes" id="UP000269721">
    <property type="component" value="Unassembled WGS sequence"/>
</dbReference>